<name>A0ACB6RFL7_9PLEO</name>
<protein>
    <submittedName>
        <fullName evidence="1">Uncharacterized protein</fullName>
    </submittedName>
</protein>
<keyword evidence="2" id="KW-1185">Reference proteome</keyword>
<accession>A0ACB6RFL7</accession>
<dbReference type="Proteomes" id="UP000799755">
    <property type="component" value="Unassembled WGS sequence"/>
</dbReference>
<sequence length="412" mass="45288">MSSVNALPKHEINCNGRQFTFVQTAKRLLPSVTVGSVLGSIKHHAENKNHTKYYTKPLAPMNYDFSSSNPASRLIYKVLSYVWGSPIAKPAIVVHVVDVAATTNLFSALGLLRKNGLAQAFSVGEVIAQLGKIGDASDYGTALFFLWGKALVEQGLEWFRNQHDASGFLSSIQDPSEPKIAMGFSGIFVMKKVVGIMCGLRNLPGSNLIANTFFFYIGDIFEDAKLEDSYDVSKKISLVDATSSRSFIFIPNDPRNHVLALLGFSRLSARLSIVVDYSVLTFVRVGYSDRLESSISTVSEKVAGRLHSSSANDQPEIKLRGITVSIISQALDGSTDWDTPLDPRWKILLLTSNSILGFQYQYFNNTYLSLQAYFRTPLATQTAAAEASADSTTPLYILYLSDTDKETLMAEL</sequence>
<reference evidence="1" key="1">
    <citation type="journal article" date="2020" name="Stud. Mycol.">
        <title>101 Dothideomycetes genomes: a test case for predicting lifestyles and emergence of pathogens.</title>
        <authorList>
            <person name="Haridas S."/>
            <person name="Albert R."/>
            <person name="Binder M."/>
            <person name="Bloem J."/>
            <person name="Labutti K."/>
            <person name="Salamov A."/>
            <person name="Andreopoulos B."/>
            <person name="Baker S."/>
            <person name="Barry K."/>
            <person name="Bills G."/>
            <person name="Bluhm B."/>
            <person name="Cannon C."/>
            <person name="Castanera R."/>
            <person name="Culley D."/>
            <person name="Daum C."/>
            <person name="Ezra D."/>
            <person name="Gonzalez J."/>
            <person name="Henrissat B."/>
            <person name="Kuo A."/>
            <person name="Liang C."/>
            <person name="Lipzen A."/>
            <person name="Lutzoni F."/>
            <person name="Magnuson J."/>
            <person name="Mondo S."/>
            <person name="Nolan M."/>
            <person name="Ohm R."/>
            <person name="Pangilinan J."/>
            <person name="Park H.-J."/>
            <person name="Ramirez L."/>
            <person name="Alfaro M."/>
            <person name="Sun H."/>
            <person name="Tritt A."/>
            <person name="Yoshinaga Y."/>
            <person name="Zwiers L.-H."/>
            <person name="Turgeon B."/>
            <person name="Goodwin S."/>
            <person name="Spatafora J."/>
            <person name="Crous P."/>
            <person name="Grigoriev I."/>
        </authorList>
    </citation>
    <scope>NUCLEOTIDE SEQUENCE</scope>
    <source>
        <strain evidence="1">ATCC 200398</strain>
    </source>
</reference>
<organism evidence="1 2">
    <name type="scientific">Lindgomyces ingoldianus</name>
    <dbReference type="NCBI Taxonomy" id="673940"/>
    <lineage>
        <taxon>Eukaryota</taxon>
        <taxon>Fungi</taxon>
        <taxon>Dikarya</taxon>
        <taxon>Ascomycota</taxon>
        <taxon>Pezizomycotina</taxon>
        <taxon>Dothideomycetes</taxon>
        <taxon>Pleosporomycetidae</taxon>
        <taxon>Pleosporales</taxon>
        <taxon>Lindgomycetaceae</taxon>
        <taxon>Lindgomyces</taxon>
    </lineage>
</organism>
<gene>
    <name evidence="1" type="ORF">BDR25DRAFT_349227</name>
</gene>
<evidence type="ECO:0000313" key="2">
    <source>
        <dbReference type="Proteomes" id="UP000799755"/>
    </source>
</evidence>
<comment type="caution">
    <text evidence="1">The sequence shown here is derived from an EMBL/GenBank/DDBJ whole genome shotgun (WGS) entry which is preliminary data.</text>
</comment>
<dbReference type="EMBL" id="MU003493">
    <property type="protein sequence ID" value="KAF2477282.1"/>
    <property type="molecule type" value="Genomic_DNA"/>
</dbReference>
<evidence type="ECO:0000313" key="1">
    <source>
        <dbReference type="EMBL" id="KAF2477282.1"/>
    </source>
</evidence>
<proteinExistence type="predicted"/>